<evidence type="ECO:0000313" key="3">
    <source>
        <dbReference type="Proteomes" id="UP001430377"/>
    </source>
</evidence>
<dbReference type="EMBL" id="RKLR01000019">
    <property type="protein sequence ID" value="MBX0325772.1"/>
    <property type="molecule type" value="Genomic_DNA"/>
</dbReference>
<feature type="region of interest" description="Disordered" evidence="1">
    <location>
        <begin position="120"/>
        <end position="141"/>
    </location>
</feature>
<evidence type="ECO:0000313" key="2">
    <source>
        <dbReference type="EMBL" id="MBX0325772.1"/>
    </source>
</evidence>
<keyword evidence="3" id="KW-1185">Reference proteome</keyword>
<evidence type="ECO:0000256" key="1">
    <source>
        <dbReference type="SAM" id="MobiDB-lite"/>
    </source>
</evidence>
<reference evidence="2 3" key="1">
    <citation type="submission" date="2021-06" db="EMBL/GenBank/DDBJ databases">
        <title>Halomicroarcula sp. a new haloarchaeum isolated from saline soil.</title>
        <authorList>
            <person name="Duran-Viseras A."/>
            <person name="Sanchez-Porro C."/>
            <person name="Ventosa A."/>
        </authorList>
    </citation>
    <scope>NUCLEOTIDE SEQUENCE [LARGE SCALE GENOMIC DNA]</scope>
    <source>
        <strain evidence="2 3">F13</strain>
    </source>
</reference>
<proteinExistence type="predicted"/>
<protein>
    <submittedName>
        <fullName evidence="2">Uncharacterized protein</fullName>
    </submittedName>
</protein>
<feature type="compositionally biased region" description="Acidic residues" evidence="1">
    <location>
        <begin position="64"/>
        <end position="77"/>
    </location>
</feature>
<feature type="region of interest" description="Disordered" evidence="1">
    <location>
        <begin position="64"/>
        <end position="84"/>
    </location>
</feature>
<gene>
    <name evidence="2" type="ORF">EGH21_22400</name>
</gene>
<dbReference type="AlphaFoldDB" id="A0AAW4PX94"/>
<accession>A0AAW4PX94</accession>
<sequence length="141" mass="15031">MSNADDTQNDTEQRTEPEPHHRLASKFRCLADELERAGRQLASDDLDVDVHDGEATIVATYDLTEDYDLEKDPEGLTEPETVTDGGQLTDAEAAMLIEGVITAAEPALEDDEVDDLATAAGHLRDGPDDAGIPVVAEGGDA</sequence>
<feature type="region of interest" description="Disordered" evidence="1">
    <location>
        <begin position="1"/>
        <end position="24"/>
    </location>
</feature>
<feature type="compositionally biased region" description="Basic and acidic residues" evidence="1">
    <location>
        <begin position="11"/>
        <end position="21"/>
    </location>
</feature>
<dbReference type="RefSeq" id="WP_220620633.1">
    <property type="nucleotide sequence ID" value="NZ_RKLR01000019.1"/>
</dbReference>
<organism evidence="2 3">
    <name type="scientific">Haloarcula rubra</name>
    <dbReference type="NCBI Taxonomy" id="2487747"/>
    <lineage>
        <taxon>Archaea</taxon>
        <taxon>Methanobacteriati</taxon>
        <taxon>Methanobacteriota</taxon>
        <taxon>Stenosarchaea group</taxon>
        <taxon>Halobacteria</taxon>
        <taxon>Halobacteriales</taxon>
        <taxon>Haloarculaceae</taxon>
        <taxon>Haloarcula</taxon>
    </lineage>
</organism>
<comment type="caution">
    <text evidence="2">The sequence shown here is derived from an EMBL/GenBank/DDBJ whole genome shotgun (WGS) entry which is preliminary data.</text>
</comment>
<name>A0AAW4PX94_9EURY</name>
<dbReference type="Proteomes" id="UP001430377">
    <property type="component" value="Unassembled WGS sequence"/>
</dbReference>